<evidence type="ECO:0000313" key="4">
    <source>
        <dbReference type="Proteomes" id="UP000553963"/>
    </source>
</evidence>
<dbReference type="Pfam" id="PF22807">
    <property type="entry name" value="TrAA12"/>
    <property type="match status" value="2"/>
</dbReference>
<feature type="domain" description="Pyrroloquinoline quinone-dependent pyranose dehydrogenase beta-propeller" evidence="2">
    <location>
        <begin position="326"/>
        <end position="435"/>
    </location>
</feature>
<dbReference type="InterPro" id="IPR054539">
    <property type="entry name" value="Beta-prop_PDH"/>
</dbReference>
<dbReference type="PANTHER" id="PTHR19328:SF53">
    <property type="entry name" value="MEMBRANE PROTEIN"/>
    <property type="match status" value="1"/>
</dbReference>
<dbReference type="PANTHER" id="PTHR19328">
    <property type="entry name" value="HEDGEHOG-INTERACTING PROTEIN"/>
    <property type="match status" value="1"/>
</dbReference>
<dbReference type="Gene3D" id="2.120.10.30">
    <property type="entry name" value="TolB, C-terminal domain"/>
    <property type="match status" value="1"/>
</dbReference>
<sequence>MTLRLSPLILLTLSFPASAQPLTGPAAYGDWRADRPGVQRLIRPEDMPKPGATASVAVTAKVVKRPDGRRPSVPRGFDVTLVAEGLVGPRMIRTAPNGDLFVAESRAGRISILPASAKGERPAPVAFASGLNRPYGMAFYPPGPEPRYVYVAEANRVVRFAYVAGDHVASGPAEAIVPSLPTGGHWTRDIAFSKDGERLFIAVGSASNVGDQVVGAPPGGIAALEQRSGIGAAWANETDRASVLVANPDGSGLRPFANGIRNCAGLAVAAQGGALWCATNERDGLGDNLPPDYATSVREGGFYGWPWFYIGANQDPRHAGERADLRERVLTPDVLIQPHSAPLGIAFYDGEAFPDDYRGDAFVALHGSWNRSGPTGYKVVRLRMANGEPTGVYEDFMTGFVLSRSAVWGRPVGVAVGRAGELYVSEDANGSIWRVDAVR</sequence>
<name>A0A840AWX0_9HYPH</name>
<dbReference type="SUPFAM" id="SSF50952">
    <property type="entry name" value="Soluble quinoprotein glucose dehydrogenase"/>
    <property type="match status" value="1"/>
</dbReference>
<feature type="signal peptide" evidence="1">
    <location>
        <begin position="1"/>
        <end position="19"/>
    </location>
</feature>
<comment type="caution">
    <text evidence="3">The sequence shown here is derived from an EMBL/GenBank/DDBJ whole genome shotgun (WGS) entry which is preliminary data.</text>
</comment>
<evidence type="ECO:0000313" key="3">
    <source>
        <dbReference type="EMBL" id="MBB3932756.1"/>
    </source>
</evidence>
<organism evidence="3 4">
    <name type="scientific">Kaistia hirudinis</name>
    <dbReference type="NCBI Taxonomy" id="1293440"/>
    <lineage>
        <taxon>Bacteria</taxon>
        <taxon>Pseudomonadati</taxon>
        <taxon>Pseudomonadota</taxon>
        <taxon>Alphaproteobacteria</taxon>
        <taxon>Hyphomicrobiales</taxon>
        <taxon>Kaistiaceae</taxon>
        <taxon>Kaistia</taxon>
    </lineage>
</organism>
<feature type="domain" description="Pyrroloquinoline quinone-dependent pyranose dehydrogenase beta-propeller" evidence="2">
    <location>
        <begin position="71"/>
        <end position="285"/>
    </location>
</feature>
<dbReference type="RefSeq" id="WP_183400427.1">
    <property type="nucleotide sequence ID" value="NZ_JACIDS010000005.1"/>
</dbReference>
<accession>A0A840AWX0</accession>
<keyword evidence="1" id="KW-0732">Signal</keyword>
<gene>
    <name evidence="3" type="ORF">GGR25_003820</name>
</gene>
<dbReference type="AlphaFoldDB" id="A0A840AWX0"/>
<protein>
    <recommendedName>
        <fullName evidence="2">Pyrroloquinoline quinone-dependent pyranose dehydrogenase beta-propeller domain-containing protein</fullName>
    </recommendedName>
</protein>
<keyword evidence="4" id="KW-1185">Reference proteome</keyword>
<dbReference type="Proteomes" id="UP000553963">
    <property type="component" value="Unassembled WGS sequence"/>
</dbReference>
<dbReference type="InterPro" id="IPR011042">
    <property type="entry name" value="6-blade_b-propeller_TolB-like"/>
</dbReference>
<dbReference type="InterPro" id="IPR011041">
    <property type="entry name" value="Quinoprot_gluc/sorb_DH_b-prop"/>
</dbReference>
<feature type="chain" id="PRO_5032871634" description="Pyrroloquinoline quinone-dependent pyranose dehydrogenase beta-propeller domain-containing protein" evidence="1">
    <location>
        <begin position="20"/>
        <end position="439"/>
    </location>
</feature>
<proteinExistence type="predicted"/>
<reference evidence="3 4" key="1">
    <citation type="submission" date="2020-08" db="EMBL/GenBank/DDBJ databases">
        <title>Genomic Encyclopedia of Type Strains, Phase IV (KMG-IV): sequencing the most valuable type-strain genomes for metagenomic binning, comparative biology and taxonomic classification.</title>
        <authorList>
            <person name="Goeker M."/>
        </authorList>
    </citation>
    <scope>NUCLEOTIDE SEQUENCE [LARGE SCALE GENOMIC DNA]</scope>
    <source>
        <strain evidence="3 4">DSM 25966</strain>
    </source>
</reference>
<evidence type="ECO:0000259" key="2">
    <source>
        <dbReference type="Pfam" id="PF22807"/>
    </source>
</evidence>
<evidence type="ECO:0000256" key="1">
    <source>
        <dbReference type="SAM" id="SignalP"/>
    </source>
</evidence>
<dbReference type="EMBL" id="JACIDS010000005">
    <property type="protein sequence ID" value="MBB3932756.1"/>
    <property type="molecule type" value="Genomic_DNA"/>
</dbReference>